<feature type="transmembrane region" description="Helical" evidence="1">
    <location>
        <begin position="33"/>
        <end position="54"/>
    </location>
</feature>
<evidence type="ECO:0000313" key="3">
    <source>
        <dbReference type="Proteomes" id="UP000580250"/>
    </source>
</evidence>
<dbReference type="AlphaFoldDB" id="A0A6V7WUC2"/>
<accession>A0A6V7WUC2</accession>
<evidence type="ECO:0000313" key="2">
    <source>
        <dbReference type="EMBL" id="CAD2190648.1"/>
    </source>
</evidence>
<name>A0A6V7WUC2_MELEN</name>
<dbReference type="Proteomes" id="UP000580250">
    <property type="component" value="Unassembled WGS sequence"/>
</dbReference>
<keyword evidence="1" id="KW-0812">Transmembrane</keyword>
<sequence length="64" mass="7653">MKNKVHIQIKGEAGRPLKYQNLPGRKIRRPQNFVVFVSEILFFLVEIKLLVLFLQRLYNIPKPY</sequence>
<organism evidence="2 3">
    <name type="scientific">Meloidogyne enterolobii</name>
    <name type="common">Root-knot nematode worm</name>
    <name type="synonym">Meloidogyne mayaguensis</name>
    <dbReference type="NCBI Taxonomy" id="390850"/>
    <lineage>
        <taxon>Eukaryota</taxon>
        <taxon>Metazoa</taxon>
        <taxon>Ecdysozoa</taxon>
        <taxon>Nematoda</taxon>
        <taxon>Chromadorea</taxon>
        <taxon>Rhabditida</taxon>
        <taxon>Tylenchina</taxon>
        <taxon>Tylenchomorpha</taxon>
        <taxon>Tylenchoidea</taxon>
        <taxon>Meloidogynidae</taxon>
        <taxon>Meloidogyninae</taxon>
        <taxon>Meloidogyne</taxon>
    </lineage>
</organism>
<reference evidence="2 3" key="1">
    <citation type="submission" date="2020-08" db="EMBL/GenBank/DDBJ databases">
        <authorList>
            <person name="Koutsovoulos G."/>
            <person name="Danchin GJ E."/>
        </authorList>
    </citation>
    <scope>NUCLEOTIDE SEQUENCE [LARGE SCALE GENOMIC DNA]</scope>
</reference>
<protein>
    <submittedName>
        <fullName evidence="2">Uncharacterized protein</fullName>
    </submittedName>
</protein>
<dbReference type="EMBL" id="CAJEWN010000820">
    <property type="protein sequence ID" value="CAD2190648.1"/>
    <property type="molecule type" value="Genomic_DNA"/>
</dbReference>
<gene>
    <name evidence="2" type="ORF">MENT_LOCUS43447</name>
</gene>
<comment type="caution">
    <text evidence="2">The sequence shown here is derived from an EMBL/GenBank/DDBJ whole genome shotgun (WGS) entry which is preliminary data.</text>
</comment>
<keyword evidence="1" id="KW-0472">Membrane</keyword>
<keyword evidence="1" id="KW-1133">Transmembrane helix</keyword>
<proteinExistence type="predicted"/>
<evidence type="ECO:0000256" key="1">
    <source>
        <dbReference type="SAM" id="Phobius"/>
    </source>
</evidence>